<accession>A0A448WAH2</accession>
<comment type="caution">
    <text evidence="1">The sequence shown here is derived from an EMBL/GenBank/DDBJ whole genome shotgun (WGS) entry which is preliminary data.</text>
</comment>
<evidence type="ECO:0000313" key="1">
    <source>
        <dbReference type="EMBL" id="VEL07047.1"/>
    </source>
</evidence>
<evidence type="ECO:0000313" key="2">
    <source>
        <dbReference type="Proteomes" id="UP000784294"/>
    </source>
</evidence>
<organism evidence="1 2">
    <name type="scientific">Protopolystoma xenopodis</name>
    <dbReference type="NCBI Taxonomy" id="117903"/>
    <lineage>
        <taxon>Eukaryota</taxon>
        <taxon>Metazoa</taxon>
        <taxon>Spiralia</taxon>
        <taxon>Lophotrochozoa</taxon>
        <taxon>Platyhelminthes</taxon>
        <taxon>Monogenea</taxon>
        <taxon>Polyopisthocotylea</taxon>
        <taxon>Polystomatidea</taxon>
        <taxon>Polystomatidae</taxon>
        <taxon>Protopolystoma</taxon>
    </lineage>
</organism>
<dbReference type="AlphaFoldDB" id="A0A448WAH2"/>
<protein>
    <submittedName>
        <fullName evidence="1">Uncharacterized protein</fullName>
    </submittedName>
</protein>
<sequence>MEASIHTVHLHFAGQQQQRLMCVKICRHHRCERERDREREREREIVGEQECLIFGRLDRAAKQHGSISHSHGDFTLLSLHLSQQDCLFTCLNPTDCISSQLQLRQTGACVLSSPHEWTHVNSIPTHARNWTLMICMQEAGSREVTHRYFKVVHQAQLTDNKADWACGADSPTATLPSSRPPPVPVARRGQALIRKHCL</sequence>
<name>A0A448WAH2_9PLAT</name>
<keyword evidence="2" id="KW-1185">Reference proteome</keyword>
<proteinExistence type="predicted"/>
<reference evidence="1" key="1">
    <citation type="submission" date="2018-11" db="EMBL/GenBank/DDBJ databases">
        <authorList>
            <consortium name="Pathogen Informatics"/>
        </authorList>
    </citation>
    <scope>NUCLEOTIDE SEQUENCE</scope>
</reference>
<dbReference type="Proteomes" id="UP000784294">
    <property type="component" value="Unassembled WGS sequence"/>
</dbReference>
<dbReference type="EMBL" id="CAAALY010000908">
    <property type="protein sequence ID" value="VEL07047.1"/>
    <property type="molecule type" value="Genomic_DNA"/>
</dbReference>
<gene>
    <name evidence="1" type="ORF">PXEA_LOCUS487</name>
</gene>